<dbReference type="EMBL" id="DXBU01000106">
    <property type="protein sequence ID" value="HIZ22693.1"/>
    <property type="molecule type" value="Genomic_DNA"/>
</dbReference>
<dbReference type="Proteomes" id="UP000824041">
    <property type="component" value="Unassembled WGS sequence"/>
</dbReference>
<accession>A0A9D2ITA3</accession>
<dbReference type="AlphaFoldDB" id="A0A9D2ITA3"/>
<gene>
    <name evidence="1" type="ORF">IAA21_07870</name>
</gene>
<dbReference type="SUPFAM" id="SSF102405">
    <property type="entry name" value="MCP/YpsA-like"/>
    <property type="match status" value="1"/>
</dbReference>
<evidence type="ECO:0000313" key="1">
    <source>
        <dbReference type="EMBL" id="HIZ22693.1"/>
    </source>
</evidence>
<evidence type="ECO:0000313" key="2">
    <source>
        <dbReference type="Proteomes" id="UP000824041"/>
    </source>
</evidence>
<reference evidence="1" key="2">
    <citation type="submission" date="2021-04" db="EMBL/GenBank/DDBJ databases">
        <authorList>
            <person name="Gilroy R."/>
        </authorList>
    </citation>
    <scope>NUCLEOTIDE SEQUENCE</scope>
    <source>
        <strain evidence="1">14324</strain>
    </source>
</reference>
<name>A0A9D2ITA3_9FIRM</name>
<comment type="caution">
    <text evidence="1">The sequence shown here is derived from an EMBL/GenBank/DDBJ whole genome shotgun (WGS) entry which is preliminary data.</text>
</comment>
<sequence>MVVCTFAGHREVFGLGQSQVVEILERLLEAEQEMTCYVGGKGEFDALCASAVRTLKHRHPDKAISLVLVLPYMEQRLNTDKEYYESRFDEILIPIELAGIHYKQAITACNRWMVDRADCLIAMVWRDHGGAYQTLKYAERLHKQIFRVGHEK</sequence>
<reference evidence="1" key="1">
    <citation type="journal article" date="2021" name="PeerJ">
        <title>Extensive microbial diversity within the chicken gut microbiome revealed by metagenomics and culture.</title>
        <authorList>
            <person name="Gilroy R."/>
            <person name="Ravi A."/>
            <person name="Getino M."/>
            <person name="Pursley I."/>
            <person name="Horton D.L."/>
            <person name="Alikhan N.F."/>
            <person name="Baker D."/>
            <person name="Gharbi K."/>
            <person name="Hall N."/>
            <person name="Watson M."/>
            <person name="Adriaenssens E.M."/>
            <person name="Foster-Nyarko E."/>
            <person name="Jarju S."/>
            <person name="Secka A."/>
            <person name="Antonio M."/>
            <person name="Oren A."/>
            <person name="Chaudhuri R.R."/>
            <person name="La Ragione R."/>
            <person name="Hildebrand F."/>
            <person name="Pallen M.J."/>
        </authorList>
    </citation>
    <scope>NUCLEOTIDE SEQUENCE</scope>
    <source>
        <strain evidence="1">14324</strain>
    </source>
</reference>
<organism evidence="1 2">
    <name type="scientific">Candidatus Blautia faecigallinarum</name>
    <dbReference type="NCBI Taxonomy" id="2838488"/>
    <lineage>
        <taxon>Bacteria</taxon>
        <taxon>Bacillati</taxon>
        <taxon>Bacillota</taxon>
        <taxon>Clostridia</taxon>
        <taxon>Lachnospirales</taxon>
        <taxon>Lachnospiraceae</taxon>
        <taxon>Blautia</taxon>
    </lineage>
</organism>
<proteinExistence type="predicted"/>
<protein>
    <submittedName>
        <fullName evidence="1">DUF1273 domain-containing protein</fullName>
    </submittedName>
</protein>
<dbReference type="Gene3D" id="3.40.50.450">
    <property type="match status" value="1"/>
</dbReference>